<reference evidence="2" key="5">
    <citation type="journal article" date="2021" name="G3 (Bethesda)">
        <title>Aegilops tauschii genome assembly Aet v5.0 features greater sequence contiguity and improved annotation.</title>
        <authorList>
            <person name="Wang L."/>
            <person name="Zhu T."/>
            <person name="Rodriguez J.C."/>
            <person name="Deal K.R."/>
            <person name="Dubcovsky J."/>
            <person name="McGuire P.E."/>
            <person name="Lux T."/>
            <person name="Spannagl M."/>
            <person name="Mayer K.F.X."/>
            <person name="Baldrich P."/>
            <person name="Meyers B.C."/>
            <person name="Huo N."/>
            <person name="Gu Y.Q."/>
            <person name="Zhou H."/>
            <person name="Devos K.M."/>
            <person name="Bennetzen J.L."/>
            <person name="Unver T."/>
            <person name="Budak H."/>
            <person name="Gulick P.J."/>
            <person name="Galiba G."/>
            <person name="Kalapos B."/>
            <person name="Nelson D.R."/>
            <person name="Li P."/>
            <person name="You F.M."/>
            <person name="Luo M.C."/>
            <person name="Dvorak J."/>
        </authorList>
    </citation>
    <scope>NUCLEOTIDE SEQUENCE [LARGE SCALE GENOMIC DNA]</scope>
    <source>
        <strain evidence="2">cv. AL8/78</strain>
    </source>
</reference>
<organism evidence="2 3">
    <name type="scientific">Aegilops tauschii subsp. strangulata</name>
    <name type="common">Goatgrass</name>
    <dbReference type="NCBI Taxonomy" id="200361"/>
    <lineage>
        <taxon>Eukaryota</taxon>
        <taxon>Viridiplantae</taxon>
        <taxon>Streptophyta</taxon>
        <taxon>Embryophyta</taxon>
        <taxon>Tracheophyta</taxon>
        <taxon>Spermatophyta</taxon>
        <taxon>Magnoliopsida</taxon>
        <taxon>Liliopsida</taxon>
        <taxon>Poales</taxon>
        <taxon>Poaceae</taxon>
        <taxon>BOP clade</taxon>
        <taxon>Pooideae</taxon>
        <taxon>Triticodae</taxon>
        <taxon>Triticeae</taxon>
        <taxon>Triticinae</taxon>
        <taxon>Aegilops</taxon>
    </lineage>
</organism>
<reference evidence="2" key="3">
    <citation type="journal article" date="2017" name="Nature">
        <title>Genome sequence of the progenitor of the wheat D genome Aegilops tauschii.</title>
        <authorList>
            <person name="Luo M.C."/>
            <person name="Gu Y.Q."/>
            <person name="Puiu D."/>
            <person name="Wang H."/>
            <person name="Twardziok S.O."/>
            <person name="Deal K.R."/>
            <person name="Huo N."/>
            <person name="Zhu T."/>
            <person name="Wang L."/>
            <person name="Wang Y."/>
            <person name="McGuire P.E."/>
            <person name="Liu S."/>
            <person name="Long H."/>
            <person name="Ramasamy R.K."/>
            <person name="Rodriguez J.C."/>
            <person name="Van S.L."/>
            <person name="Yuan L."/>
            <person name="Wang Z."/>
            <person name="Xia Z."/>
            <person name="Xiao L."/>
            <person name="Anderson O.D."/>
            <person name="Ouyang S."/>
            <person name="Liang Y."/>
            <person name="Zimin A.V."/>
            <person name="Pertea G."/>
            <person name="Qi P."/>
            <person name="Bennetzen J.L."/>
            <person name="Dai X."/>
            <person name="Dawson M.W."/>
            <person name="Muller H.G."/>
            <person name="Kugler K."/>
            <person name="Rivarola-Duarte L."/>
            <person name="Spannagl M."/>
            <person name="Mayer K.F.X."/>
            <person name="Lu F.H."/>
            <person name="Bevan M.W."/>
            <person name="Leroy P."/>
            <person name="Li P."/>
            <person name="You F.M."/>
            <person name="Sun Q."/>
            <person name="Liu Z."/>
            <person name="Lyons E."/>
            <person name="Wicker T."/>
            <person name="Salzberg S.L."/>
            <person name="Devos K.M."/>
            <person name="Dvorak J."/>
        </authorList>
    </citation>
    <scope>NUCLEOTIDE SEQUENCE [LARGE SCALE GENOMIC DNA]</scope>
    <source>
        <strain evidence="2">cv. AL8/78</strain>
    </source>
</reference>
<keyword evidence="3" id="KW-1185">Reference proteome</keyword>
<name>A0A453KWA2_AEGTS</name>
<reference evidence="3" key="2">
    <citation type="journal article" date="2017" name="Nat. Plants">
        <title>The Aegilops tauschii genome reveals multiple impacts of transposons.</title>
        <authorList>
            <person name="Zhao G."/>
            <person name="Zou C."/>
            <person name="Li K."/>
            <person name="Wang K."/>
            <person name="Li T."/>
            <person name="Gao L."/>
            <person name="Zhang X."/>
            <person name="Wang H."/>
            <person name="Yang Z."/>
            <person name="Liu X."/>
            <person name="Jiang W."/>
            <person name="Mao L."/>
            <person name="Kong X."/>
            <person name="Jiao Y."/>
            <person name="Jia J."/>
        </authorList>
    </citation>
    <scope>NUCLEOTIDE SEQUENCE [LARGE SCALE GENOMIC DNA]</scope>
    <source>
        <strain evidence="3">cv. AL8/78</strain>
    </source>
</reference>
<feature type="region of interest" description="Disordered" evidence="1">
    <location>
        <begin position="1"/>
        <end position="68"/>
    </location>
</feature>
<sequence>QTTPCATPPSPKTFRKPPRQPPTATRPRPRNRTPTPAPDQDGAAEQHHDRDPERHHLPPLGADPGGGYLAARARRRHRVRAVPGGAGHRPGGLPHARLHRGACRRLLPRDMPPLVLPRRHVPAHRRPPRHHRLRLRRHAQGHRRGRLRPRVQGVPARGLLHLAAEAGGERQELEQDQGVPPGRQGLQVARGQEGHGPTVHVLRSLPHPVRLLQASDQLRLHLRQRHAVERPGQVDGARLRCVVQRRRGALLRLPVVQGRRGGHAQAQLEALRHHQHRLPRLHRHRLLRRLLRLQEQPPRPPQRRRVQAAGRVRLIARLARLFIAWIGWMRSSRRVMHLRRRVSLRMA</sequence>
<evidence type="ECO:0000313" key="2">
    <source>
        <dbReference type="EnsemblPlants" id="AET5Gv20532700.1"/>
    </source>
</evidence>
<dbReference type="EnsemblPlants" id="AET5Gv20532700.1">
    <property type="protein sequence ID" value="AET5Gv20532700.1"/>
    <property type="gene ID" value="AET5Gv20532700"/>
</dbReference>
<dbReference type="Gramene" id="AET5Gv20532700.1">
    <property type="protein sequence ID" value="AET5Gv20532700.1"/>
    <property type="gene ID" value="AET5Gv20532700"/>
</dbReference>
<feature type="compositionally biased region" description="Basic and acidic residues" evidence="1">
    <location>
        <begin position="44"/>
        <end position="56"/>
    </location>
</feature>
<accession>A0A453KWA2</accession>
<dbReference type="Proteomes" id="UP000015105">
    <property type="component" value="Chromosome 5D"/>
</dbReference>
<dbReference type="AlphaFoldDB" id="A0A453KWA2"/>
<proteinExistence type="predicted"/>
<evidence type="ECO:0000256" key="1">
    <source>
        <dbReference type="SAM" id="MobiDB-lite"/>
    </source>
</evidence>
<reference evidence="3" key="1">
    <citation type="journal article" date="2014" name="Science">
        <title>Ancient hybridizations among the ancestral genomes of bread wheat.</title>
        <authorList>
            <consortium name="International Wheat Genome Sequencing Consortium,"/>
            <person name="Marcussen T."/>
            <person name="Sandve S.R."/>
            <person name="Heier L."/>
            <person name="Spannagl M."/>
            <person name="Pfeifer M."/>
            <person name="Jakobsen K.S."/>
            <person name="Wulff B.B."/>
            <person name="Steuernagel B."/>
            <person name="Mayer K.F."/>
            <person name="Olsen O.A."/>
        </authorList>
    </citation>
    <scope>NUCLEOTIDE SEQUENCE [LARGE SCALE GENOMIC DNA]</scope>
    <source>
        <strain evidence="3">cv. AL8/78</strain>
    </source>
</reference>
<evidence type="ECO:0000313" key="3">
    <source>
        <dbReference type="Proteomes" id="UP000015105"/>
    </source>
</evidence>
<reference evidence="2" key="4">
    <citation type="submission" date="2019-03" db="UniProtKB">
        <authorList>
            <consortium name="EnsemblPlants"/>
        </authorList>
    </citation>
    <scope>IDENTIFICATION</scope>
</reference>
<feature type="compositionally biased region" description="Pro residues" evidence="1">
    <location>
        <begin position="1"/>
        <end position="11"/>
    </location>
</feature>
<protein>
    <submittedName>
        <fullName evidence="2">Uncharacterized protein</fullName>
    </submittedName>
</protein>